<gene>
    <name evidence="1" type="ORF">V6668_32170</name>
</gene>
<proteinExistence type="predicted"/>
<evidence type="ECO:0000313" key="2">
    <source>
        <dbReference type="Proteomes" id="UP001364764"/>
    </source>
</evidence>
<dbReference type="RefSeq" id="WP_338709222.1">
    <property type="nucleotide sequence ID" value="NZ_CP145894.1"/>
</dbReference>
<protein>
    <submittedName>
        <fullName evidence="1">Uncharacterized protein</fullName>
    </submittedName>
</protein>
<name>A0ABD8B2Q7_PAEAM</name>
<organism evidence="1 2">
    <name type="scientific">Paenibacillus amylolyticus</name>
    <dbReference type="NCBI Taxonomy" id="1451"/>
    <lineage>
        <taxon>Bacteria</taxon>
        <taxon>Bacillati</taxon>
        <taxon>Bacillota</taxon>
        <taxon>Bacilli</taxon>
        <taxon>Bacillales</taxon>
        <taxon>Paenibacillaceae</taxon>
        <taxon>Paenibacillus</taxon>
    </lineage>
</organism>
<keyword evidence="1" id="KW-0614">Plasmid</keyword>
<sequence>MINEIIGAKATLKNNEANKILCSQHGLKISEVTGYIEKVNAELFVNVNGNRLEMNTYKGWEVDSNAERQFTKGTKVRLMEAPINQAVCESINRLDLIGFKGEVQYLNDVDSKDGYYVVGEKEIIYMRDFPRWEFL</sequence>
<dbReference type="Proteomes" id="UP001364764">
    <property type="component" value="Plasmid pY5S7-2"/>
</dbReference>
<geneLocation type="plasmid" evidence="1 2">
    <name>pY5S7-2</name>
</geneLocation>
<accession>A0ABD8B2Q7</accession>
<dbReference type="GeneID" id="93480233"/>
<evidence type="ECO:0000313" key="1">
    <source>
        <dbReference type="EMBL" id="WWP24132.1"/>
    </source>
</evidence>
<reference evidence="1 2" key="1">
    <citation type="submission" date="2024-02" db="EMBL/GenBank/DDBJ databases">
        <title>Complete sequences of two Paenibacillus sp. strains and one Lysinibacillus strain isolated from the environment on STAA medium highlight biotechnological potential.</title>
        <authorList>
            <person name="Attere S.A."/>
            <person name="Piche L.C."/>
            <person name="Intertaglia L."/>
            <person name="Lami R."/>
            <person name="Charette S.J."/>
            <person name="Vincent A.T."/>
        </authorList>
    </citation>
    <scope>NUCLEOTIDE SEQUENCE [LARGE SCALE GENOMIC DNA]</scope>
    <source>
        <strain evidence="1 2">Y5S-7</strain>
        <plasmid evidence="1 2">pY5S7-2</plasmid>
    </source>
</reference>
<dbReference type="AlphaFoldDB" id="A0ABD8B2Q7"/>
<dbReference type="EMBL" id="CP145894">
    <property type="protein sequence ID" value="WWP24132.1"/>
    <property type="molecule type" value="Genomic_DNA"/>
</dbReference>